<dbReference type="Proteomes" id="UP000682134">
    <property type="component" value="Unassembled WGS sequence"/>
</dbReference>
<evidence type="ECO:0000313" key="2">
    <source>
        <dbReference type="Proteomes" id="UP000682134"/>
    </source>
</evidence>
<dbReference type="AlphaFoldDB" id="A0A940NKU5"/>
<evidence type="ECO:0000313" key="1">
    <source>
        <dbReference type="EMBL" id="MBP0726310.1"/>
    </source>
</evidence>
<reference evidence="1" key="1">
    <citation type="submission" date="2021-04" db="EMBL/GenBank/DDBJ databases">
        <title>Genome seq and assembly of Bacillus sp.</title>
        <authorList>
            <person name="Chhetri G."/>
        </authorList>
    </citation>
    <scope>NUCLEOTIDE SEQUENCE</scope>
    <source>
        <strain evidence="1">RG28</strain>
    </source>
</reference>
<gene>
    <name evidence="1" type="ORF">J5Y03_14205</name>
</gene>
<keyword evidence="2" id="KW-1185">Reference proteome</keyword>
<protein>
    <submittedName>
        <fullName evidence="1">Uncharacterized protein</fullName>
    </submittedName>
</protein>
<dbReference type="EMBL" id="JAGIYQ010000010">
    <property type="protein sequence ID" value="MBP0726310.1"/>
    <property type="molecule type" value="Genomic_DNA"/>
</dbReference>
<comment type="caution">
    <text evidence="1">The sequence shown here is derived from an EMBL/GenBank/DDBJ whole genome shotgun (WGS) entry which is preliminary data.</text>
</comment>
<proteinExistence type="predicted"/>
<accession>A0A940NKU5</accession>
<organism evidence="1 2">
    <name type="scientific">Gottfriedia endophytica</name>
    <dbReference type="NCBI Taxonomy" id="2820819"/>
    <lineage>
        <taxon>Bacteria</taxon>
        <taxon>Bacillati</taxon>
        <taxon>Bacillota</taxon>
        <taxon>Bacilli</taxon>
        <taxon>Bacillales</taxon>
        <taxon>Bacillaceae</taxon>
        <taxon>Gottfriedia</taxon>
    </lineage>
</organism>
<sequence length="118" mass="14218">MPNDPRHYQQQYPQYPYYTQPTQQVHQYQYLDRQHQYIPQEPTQQQIHQAVGTHYLYLKNPVLQVVRPWVQYGLNEAQHTSVSHAMTELAAIMYLIGKGYNPRLAHYIVESWEKNEQF</sequence>
<name>A0A940NKU5_9BACI</name>